<dbReference type="EMBL" id="OU895878">
    <property type="protein sequence ID" value="CAG9804503.1"/>
    <property type="molecule type" value="Genomic_DNA"/>
</dbReference>
<evidence type="ECO:0000256" key="1">
    <source>
        <dbReference type="ARBA" id="ARBA00004167"/>
    </source>
</evidence>
<dbReference type="InterPro" id="IPR003961">
    <property type="entry name" value="FN3_dom"/>
</dbReference>
<feature type="domain" description="Ig-like" evidence="13">
    <location>
        <begin position="1416"/>
        <end position="1502"/>
    </location>
</feature>
<evidence type="ECO:0000256" key="3">
    <source>
        <dbReference type="ARBA" id="ARBA00022729"/>
    </source>
</evidence>
<dbReference type="SMART" id="SM00409">
    <property type="entry name" value="IG"/>
    <property type="match status" value="8"/>
</dbReference>
<feature type="domain" description="Fibronectin type-III" evidence="14">
    <location>
        <begin position="1604"/>
        <end position="1704"/>
    </location>
</feature>
<evidence type="ECO:0000256" key="10">
    <source>
        <dbReference type="SAM" id="MobiDB-lite"/>
    </source>
</evidence>
<evidence type="ECO:0000256" key="2">
    <source>
        <dbReference type="ARBA" id="ARBA00022692"/>
    </source>
</evidence>
<dbReference type="Proteomes" id="UP001153620">
    <property type="component" value="Chromosome 2"/>
</dbReference>
<feature type="domain" description="Fibronectin type-III" evidence="14">
    <location>
        <begin position="1013"/>
        <end position="1114"/>
    </location>
</feature>
<evidence type="ECO:0008006" key="17">
    <source>
        <dbReference type="Google" id="ProtNLM"/>
    </source>
</evidence>
<evidence type="ECO:0000259" key="14">
    <source>
        <dbReference type="PROSITE" id="PS50853"/>
    </source>
</evidence>
<feature type="domain" description="Fibronectin type-III" evidence="14">
    <location>
        <begin position="1224"/>
        <end position="1320"/>
    </location>
</feature>
<dbReference type="FunFam" id="2.60.40.10:FF:000104">
    <property type="entry name" value="Down syndrome cell adhesion molecule b"/>
    <property type="match status" value="1"/>
</dbReference>
<dbReference type="GO" id="GO:0098609">
    <property type="term" value="P:cell-cell adhesion"/>
    <property type="evidence" value="ECO:0007669"/>
    <property type="project" value="TreeGrafter"/>
</dbReference>
<dbReference type="CDD" id="cd00063">
    <property type="entry name" value="FN3"/>
    <property type="match status" value="6"/>
</dbReference>
<dbReference type="InterPro" id="IPR003598">
    <property type="entry name" value="Ig_sub2"/>
</dbReference>
<dbReference type="SMART" id="SM00408">
    <property type="entry name" value="IGc2"/>
    <property type="match status" value="9"/>
</dbReference>
<evidence type="ECO:0000256" key="4">
    <source>
        <dbReference type="ARBA" id="ARBA00022737"/>
    </source>
</evidence>
<evidence type="ECO:0000313" key="15">
    <source>
        <dbReference type="EMBL" id="CAG9804503.1"/>
    </source>
</evidence>
<feature type="domain" description="Ig-like" evidence="13">
    <location>
        <begin position="685"/>
        <end position="805"/>
    </location>
</feature>
<feature type="domain" description="Ig-like" evidence="13">
    <location>
        <begin position="333"/>
        <end position="419"/>
    </location>
</feature>
<comment type="subcellular location">
    <subcellularLocation>
        <location evidence="1">Membrane</location>
        <topology evidence="1">Single-pass membrane protein</topology>
    </subcellularLocation>
</comment>
<dbReference type="InterPro" id="IPR013783">
    <property type="entry name" value="Ig-like_fold"/>
</dbReference>
<dbReference type="CDD" id="cd20956">
    <property type="entry name" value="IgI_4_Dscam"/>
    <property type="match status" value="1"/>
</dbReference>
<dbReference type="FunFam" id="2.60.40.10:FF:000093">
    <property type="entry name" value="Down syndrome cell adhesion molecule, isoform B"/>
    <property type="match status" value="1"/>
</dbReference>
<feature type="domain" description="Fibronectin type-III" evidence="14">
    <location>
        <begin position="1510"/>
        <end position="1603"/>
    </location>
</feature>
<evidence type="ECO:0000313" key="16">
    <source>
        <dbReference type="Proteomes" id="UP001153620"/>
    </source>
</evidence>
<feature type="domain" description="Fibronectin type-III" evidence="14">
    <location>
        <begin position="1324"/>
        <end position="1420"/>
    </location>
</feature>
<dbReference type="PANTHER" id="PTHR44170:SF56">
    <property type="entry name" value="FIBRONECTIN TYPE-III DOMAIN-CONTAINING PROTEIN"/>
    <property type="match status" value="1"/>
</dbReference>
<dbReference type="PROSITE" id="PS50853">
    <property type="entry name" value="FN3"/>
    <property type="match status" value="6"/>
</dbReference>
<feature type="domain" description="Fibronectin type-III" evidence="14">
    <location>
        <begin position="1119"/>
        <end position="1219"/>
    </location>
</feature>
<dbReference type="PROSITE" id="PS50835">
    <property type="entry name" value="IG_LIKE"/>
    <property type="match status" value="9"/>
</dbReference>
<dbReference type="Pfam" id="PF25059">
    <property type="entry name" value="FN3_DSCAM-DSCAML_C"/>
    <property type="match status" value="1"/>
</dbReference>
<keyword evidence="4" id="KW-0677">Repeat</keyword>
<proteinExistence type="predicted"/>
<dbReference type="SUPFAM" id="SSF49265">
    <property type="entry name" value="Fibronectin type III"/>
    <property type="match status" value="3"/>
</dbReference>
<feature type="transmembrane region" description="Helical" evidence="11">
    <location>
        <begin position="1726"/>
        <end position="1748"/>
    </location>
</feature>
<dbReference type="PRINTS" id="PR00014">
    <property type="entry name" value="FNTYPEIII"/>
</dbReference>
<evidence type="ECO:0000256" key="6">
    <source>
        <dbReference type="ARBA" id="ARBA00022989"/>
    </source>
</evidence>
<keyword evidence="7 11" id="KW-0472">Membrane</keyword>
<dbReference type="FunFam" id="2.60.40.10:FF:000017">
    <property type="entry name" value="Down syndrome cell adhesion molecule b"/>
    <property type="match status" value="2"/>
</dbReference>
<dbReference type="Pfam" id="PF07679">
    <property type="entry name" value="I-set"/>
    <property type="match status" value="5"/>
</dbReference>
<keyword evidence="8" id="KW-1015">Disulfide bond</keyword>
<dbReference type="InterPro" id="IPR003599">
    <property type="entry name" value="Ig_sub"/>
</dbReference>
<dbReference type="OrthoDB" id="5969272at2759"/>
<protein>
    <recommendedName>
        <fullName evidence="17">Down syndrome cell adhesion molecule-like protein Dscam2</fullName>
    </recommendedName>
</protein>
<evidence type="ECO:0000256" key="11">
    <source>
        <dbReference type="SAM" id="Phobius"/>
    </source>
</evidence>
<feature type="chain" id="PRO_5040507932" description="Down syndrome cell adhesion molecule-like protein Dscam2" evidence="12">
    <location>
        <begin position="19"/>
        <end position="2175"/>
    </location>
</feature>
<feature type="domain" description="Ig-like" evidence="13">
    <location>
        <begin position="810"/>
        <end position="906"/>
    </location>
</feature>
<organism evidence="15 16">
    <name type="scientific">Chironomus riparius</name>
    <dbReference type="NCBI Taxonomy" id="315576"/>
    <lineage>
        <taxon>Eukaryota</taxon>
        <taxon>Metazoa</taxon>
        <taxon>Ecdysozoa</taxon>
        <taxon>Arthropoda</taxon>
        <taxon>Hexapoda</taxon>
        <taxon>Insecta</taxon>
        <taxon>Pterygota</taxon>
        <taxon>Neoptera</taxon>
        <taxon>Endopterygota</taxon>
        <taxon>Diptera</taxon>
        <taxon>Nematocera</taxon>
        <taxon>Chironomoidea</taxon>
        <taxon>Chironomidae</taxon>
        <taxon>Chironominae</taxon>
        <taxon>Chironomus</taxon>
    </lineage>
</organism>
<evidence type="ECO:0000256" key="5">
    <source>
        <dbReference type="ARBA" id="ARBA00022889"/>
    </source>
</evidence>
<dbReference type="FunFam" id="2.60.40.10:FF:000028">
    <property type="entry name" value="Neuronal cell adhesion molecule"/>
    <property type="match status" value="1"/>
</dbReference>
<dbReference type="InterPro" id="IPR036179">
    <property type="entry name" value="Ig-like_dom_sf"/>
</dbReference>
<dbReference type="FunFam" id="2.60.40.10:FF:000032">
    <property type="entry name" value="palladin isoform X1"/>
    <property type="match status" value="2"/>
</dbReference>
<feature type="compositionally biased region" description="Basic and acidic residues" evidence="10">
    <location>
        <begin position="1894"/>
        <end position="1903"/>
    </location>
</feature>
<dbReference type="Gene3D" id="2.60.40.10">
    <property type="entry name" value="Immunoglobulins"/>
    <property type="match status" value="16"/>
</dbReference>
<feature type="signal peptide" evidence="12">
    <location>
        <begin position="1"/>
        <end position="18"/>
    </location>
</feature>
<accession>A0A9N9WTD2</accession>
<feature type="domain" description="Ig-like" evidence="13">
    <location>
        <begin position="425"/>
        <end position="518"/>
    </location>
</feature>
<name>A0A9N9WTD2_9DIPT</name>
<feature type="domain" description="Ig-like" evidence="13">
    <location>
        <begin position="234"/>
        <end position="329"/>
    </location>
</feature>
<evidence type="ECO:0000256" key="9">
    <source>
        <dbReference type="ARBA" id="ARBA00023319"/>
    </source>
</evidence>
<feature type="domain" description="Ig-like" evidence="13">
    <location>
        <begin position="27"/>
        <end position="116"/>
    </location>
</feature>
<feature type="domain" description="Ig-like" evidence="13">
    <location>
        <begin position="560"/>
        <end position="680"/>
    </location>
</feature>
<dbReference type="SUPFAM" id="SSF48726">
    <property type="entry name" value="Immunoglobulin"/>
    <property type="match status" value="9"/>
</dbReference>
<keyword evidence="16" id="KW-1185">Reference proteome</keyword>
<feature type="compositionally biased region" description="Basic and acidic residues" evidence="10">
    <location>
        <begin position="619"/>
        <end position="631"/>
    </location>
</feature>
<feature type="region of interest" description="Disordered" evidence="10">
    <location>
        <begin position="605"/>
        <end position="633"/>
    </location>
</feature>
<evidence type="ECO:0000259" key="13">
    <source>
        <dbReference type="PROSITE" id="PS50835"/>
    </source>
</evidence>
<keyword evidence="5" id="KW-0130">Cell adhesion</keyword>
<keyword evidence="6 11" id="KW-1133">Transmembrane helix</keyword>
<reference evidence="15" key="2">
    <citation type="submission" date="2022-10" db="EMBL/GenBank/DDBJ databases">
        <authorList>
            <consortium name="ENA_rothamsted_submissions"/>
            <consortium name="culmorum"/>
            <person name="King R."/>
        </authorList>
    </citation>
    <scope>NUCLEOTIDE SEQUENCE</scope>
</reference>
<reference evidence="15" key="1">
    <citation type="submission" date="2022-01" db="EMBL/GenBank/DDBJ databases">
        <authorList>
            <person name="King R."/>
        </authorList>
    </citation>
    <scope>NUCLEOTIDE SEQUENCE</scope>
</reference>
<feature type="region of interest" description="Disordered" evidence="10">
    <location>
        <begin position="1945"/>
        <end position="2039"/>
    </location>
</feature>
<dbReference type="InterPro" id="IPR007110">
    <property type="entry name" value="Ig-like_dom"/>
</dbReference>
<dbReference type="Pfam" id="PF13927">
    <property type="entry name" value="Ig_3"/>
    <property type="match status" value="3"/>
</dbReference>
<dbReference type="SMART" id="SM00060">
    <property type="entry name" value="FN3"/>
    <property type="match status" value="6"/>
</dbReference>
<dbReference type="Pfam" id="PF00041">
    <property type="entry name" value="fn3"/>
    <property type="match status" value="5"/>
</dbReference>
<dbReference type="PANTHER" id="PTHR44170">
    <property type="entry name" value="PROTEIN SIDEKICK"/>
    <property type="match status" value="1"/>
</dbReference>
<evidence type="ECO:0000256" key="12">
    <source>
        <dbReference type="SAM" id="SignalP"/>
    </source>
</evidence>
<dbReference type="InterPro" id="IPR013098">
    <property type="entry name" value="Ig_I-set"/>
</dbReference>
<keyword evidence="2 11" id="KW-0812">Transmembrane</keyword>
<sequence length="2175" mass="243305">MIFLLLLTLNSFSDLVWATASYDNIGPTFSLEPPTRFDFTNTLGSRLDCSASGIPTPNIEWFDNENNPVNSIANIRHIFPNGSIYFPPFQGESFRQDVHWSTYKCVAVNSVGTIVSRDVFVKAVIHQRYDLEVQNPGGFIGSNVIIKCIIPQFVKDYVRVTSWLEEPLYNIYPTLEGDSKFHMLPTGELVVINVTQYDAQKAFRCRTLHSLTQDVVISNSVGRIQLTEMKEPVPPIMNDKIKYITVRLKESVVIPCVAYANPKPIYRWYYRNKHGRNESIEHIVMTTSGRYKVKESRLIIQSIEQSDNAIFYCIATNEQGSETLEIQLKIVAPLQAHIQPQRQTVDVGKSADLKCMISGMPQANIWWIKDGQPLRTGSRVRIISKDQIHITSISKDDQGMFQCFVKNDVDMAQGVAEISLGEIAPILHYRFIEQTLQPGPGVSLKCTGTGSPTPQISWTLDGFPLPNNDRLMIGQYVTLSGDVVSHVNITNVKAEDGGEYSCIARSRAGQSSHSARLNIYGTPFVRSMPAISAVAGKTLQIKCPVAGWPIDKIIWEKIPPKISHFEFSKELNVGDRTSIQCVAGTGDLPLVFTWLKDNVPIKQSGAGGANDNINGDSRYNNDKRLNNKDGTDDNNSIMIRQNDEFTSALSIISIRQSHAGQYTCRVQNDAAVVQYAAVLKVNVPPRITPFNFGDDIQEGMRVQTMCTSTQGDQPFNITWYRDGKSLRVGEQIDPISSSSSSSSSSFATFNSIHRQQFDERTIEINTIQALSSILTIHNITSQHNGNYTCQISNTAGSVDYTAVLSVSVPPRWIVEPKDESAILGTSLSITCSAEGFPNPVLQWKQSLGEQSGDYRELTYSDASSGIESYSNGTLMIHNVSREHEGFFLCQAHNGIGAGLSKLIRLTVHVGPHVIVRSKQVSVRRGERITLRCEADGDKPLDITWRFKNGQIIGKSYDVRYEIKKNDMSKGAISELTLLQTVLSDRGEYTCVASNQFGHDHQVIHLQVQEPPSAPQNIHVKEIGSRSVTLMWNNADKYETVGYAESQPVTRYILQHKESQEAWQEYNQKVISGDKNSAHIGNLKPSTSYHFRLFAENDLGMSLASEALHIQTDPENPGGPPLKVNVEAIGSTQLLVTWRPPERDVWNGEILGYAIGFHKSESIDQSYNYSRMGTSGVDGIHEFRLTGLDKYTSYNVNVLAFNAKGDGPPSKAIKIQTLEDVPSAPPQKVHCSGLTAQNIQINWQPPPAKHIHGEIQGYKVLYEPSNILNEYTNRETKVTTSLSTVLHGLQPFTNYSVQLQAFTRAGEGVGSSQLICRTEESTPDAPEKIKALTTGENSVIISWLPPRRPNGVLSLFTIFIRVLEKGQEQKILKYTLPAQNHHYEAKNLNSRESYEAWVTASTKLGSGPSTTVVKLYPSSQVLPQIVSFGQIVTVAWKVDVKLACIYVGKPMPSADWNVENERAKQHRLEIGEDNTLTLRNVQRIHESNYTCNVRNPSGADKITYQLFVQVPPGGPKLQGSANSPTSATLHWNLFDTGGSPIKNYLLTYRRHFGEWHEIIIDRRSNSYTLDNLQCGTEYEFTIAALNKIGSGSASDTLTIKTVGEKPVAPHIDKFLKVNITSVMLELIEWQNGGCPILYFTIEYKKRYSNDWIIVSSNVASQARFPIGDLEPSNVYNLRIQAHNNAGNTVAEYTFETFNIAGVPMNSIEIANGMEYESNDLFFSDSHILTVSIISLFAIILALLGLCFFLKLYGRDIFEHDTSRQQQLTTTYQHGKNTKLSISEHREQYYQTVRKPSSPGLDSALERIPEYSDDIYPYATFHLKDQEKRDNASRQQAAQGMIYDSREAMHLSKKHRTSSSVGGMTAIGTGPRSRKKSKKFNTESEEYDSLNSDSDTVSRELDATSRTESSNCLDDTGPVNFTGRTSFSPGPRKERLALLQRAPVHHNAQCNNKIDSNVSPVEKQQTSEIRNFGDNGKLQISGRHSIDLSESPTKLLIKSRNNPKSHYGEFGGNGKYNGNDRSPNSHNSSNSNHSSKKSSLVNGNKFYGDFLTLTPRRNKMNEYLQYQQQSHEPYDHMAGRKQQQQQHFYQNNTNDNDIDHAEHSYLNSLDTLKLDEDHNILHSKLFYQNDSGSGNEYVIANSNQQKKQHVITTTIPNNIVTPPNQFNDSNINRFIKL</sequence>
<evidence type="ECO:0000256" key="7">
    <source>
        <dbReference type="ARBA" id="ARBA00023136"/>
    </source>
</evidence>
<feature type="compositionally biased region" description="Polar residues" evidence="10">
    <location>
        <begin position="1946"/>
        <end position="1967"/>
    </location>
</feature>
<gene>
    <name evidence="15" type="ORF">CHIRRI_LOCUS7386</name>
</gene>
<dbReference type="InterPro" id="IPR036116">
    <property type="entry name" value="FN3_sf"/>
</dbReference>
<dbReference type="GO" id="GO:0048812">
    <property type="term" value="P:neuron projection morphogenesis"/>
    <property type="evidence" value="ECO:0007669"/>
    <property type="project" value="UniProtKB-ARBA"/>
</dbReference>
<keyword evidence="3 12" id="KW-0732">Signal</keyword>
<feature type="region of interest" description="Disordered" evidence="10">
    <location>
        <begin position="1847"/>
        <end position="1929"/>
    </location>
</feature>
<keyword evidence="9" id="KW-0393">Immunoglobulin domain</keyword>
<feature type="compositionally biased region" description="Low complexity" evidence="10">
    <location>
        <begin position="2022"/>
        <end position="2037"/>
    </location>
</feature>
<evidence type="ECO:0000256" key="8">
    <source>
        <dbReference type="ARBA" id="ARBA00023157"/>
    </source>
</evidence>
<feature type="domain" description="Ig-like" evidence="13">
    <location>
        <begin position="911"/>
        <end position="1008"/>
    </location>
</feature>
<dbReference type="GO" id="GO:0016020">
    <property type="term" value="C:membrane"/>
    <property type="evidence" value="ECO:0007669"/>
    <property type="project" value="UniProtKB-SubCell"/>
</dbReference>
<dbReference type="InterPro" id="IPR056754">
    <property type="entry name" value="DSCAM/DSCAML_C"/>
</dbReference>